<proteinExistence type="predicted"/>
<evidence type="ECO:0000313" key="2">
    <source>
        <dbReference type="Proteomes" id="UP001066276"/>
    </source>
</evidence>
<evidence type="ECO:0000313" key="1">
    <source>
        <dbReference type="EMBL" id="KAJ1212512.1"/>
    </source>
</evidence>
<comment type="caution">
    <text evidence="1">The sequence shown here is derived from an EMBL/GenBank/DDBJ whole genome shotgun (WGS) entry which is preliminary data.</text>
</comment>
<dbReference type="AlphaFoldDB" id="A0AAV7WEP7"/>
<reference evidence="1" key="1">
    <citation type="journal article" date="2022" name="bioRxiv">
        <title>Sequencing and chromosome-scale assembly of the giantPleurodeles waltlgenome.</title>
        <authorList>
            <person name="Brown T."/>
            <person name="Elewa A."/>
            <person name="Iarovenko S."/>
            <person name="Subramanian E."/>
            <person name="Araus A.J."/>
            <person name="Petzold A."/>
            <person name="Susuki M."/>
            <person name="Suzuki K.-i.T."/>
            <person name="Hayashi T."/>
            <person name="Toyoda A."/>
            <person name="Oliveira C."/>
            <person name="Osipova E."/>
            <person name="Leigh N.D."/>
            <person name="Simon A."/>
            <person name="Yun M.H."/>
        </authorList>
    </citation>
    <scope>NUCLEOTIDE SEQUENCE</scope>
    <source>
        <strain evidence="1">20211129_DDA</strain>
        <tissue evidence="1">Liver</tissue>
    </source>
</reference>
<protein>
    <submittedName>
        <fullName evidence="1">Uncharacterized protein</fullName>
    </submittedName>
</protein>
<gene>
    <name evidence="1" type="ORF">NDU88_000167</name>
</gene>
<accession>A0AAV7WEP7</accession>
<organism evidence="1 2">
    <name type="scientific">Pleurodeles waltl</name>
    <name type="common">Iberian ribbed newt</name>
    <dbReference type="NCBI Taxonomy" id="8319"/>
    <lineage>
        <taxon>Eukaryota</taxon>
        <taxon>Metazoa</taxon>
        <taxon>Chordata</taxon>
        <taxon>Craniata</taxon>
        <taxon>Vertebrata</taxon>
        <taxon>Euteleostomi</taxon>
        <taxon>Amphibia</taxon>
        <taxon>Batrachia</taxon>
        <taxon>Caudata</taxon>
        <taxon>Salamandroidea</taxon>
        <taxon>Salamandridae</taxon>
        <taxon>Pleurodelinae</taxon>
        <taxon>Pleurodeles</taxon>
    </lineage>
</organism>
<name>A0AAV7WEP7_PLEWA</name>
<keyword evidence="2" id="KW-1185">Reference proteome</keyword>
<sequence>MDEALKAVFKEVFEKAFKDMIEKSVKGDEVLSQSVIKFDPNCPVTELGLNVLTKSDLLKGEGINAFVVDEHQKISTEIYLGKGSPAGGRSLQLKKVNESGEG</sequence>
<dbReference type="EMBL" id="JANPWB010000001">
    <property type="protein sequence ID" value="KAJ1212512.1"/>
    <property type="molecule type" value="Genomic_DNA"/>
</dbReference>
<dbReference type="Proteomes" id="UP001066276">
    <property type="component" value="Chromosome 1_1"/>
</dbReference>